<sequence length="96" mass="10517">MRAGAGWLSDRAACDRGVVACCHVRLPMLRIQPEKDLSPNPAQFAFPSITGVGVGGVAQIRVHFSWWRRNCPLISSAAVLQQQAAAVVRPCVLWRH</sequence>
<dbReference type="Proteomes" id="UP000729402">
    <property type="component" value="Unassembled WGS sequence"/>
</dbReference>
<dbReference type="EMBL" id="JAAALK010000288">
    <property type="protein sequence ID" value="KAG8056038.1"/>
    <property type="molecule type" value="Genomic_DNA"/>
</dbReference>
<evidence type="ECO:0000313" key="1">
    <source>
        <dbReference type="EMBL" id="KAG8056038.1"/>
    </source>
</evidence>
<proteinExistence type="predicted"/>
<keyword evidence="2" id="KW-1185">Reference proteome</keyword>
<reference evidence="1" key="1">
    <citation type="journal article" date="2021" name="bioRxiv">
        <title>Whole Genome Assembly and Annotation of Northern Wild Rice, Zizania palustris L., Supports a Whole Genome Duplication in the Zizania Genus.</title>
        <authorList>
            <person name="Haas M."/>
            <person name="Kono T."/>
            <person name="Macchietto M."/>
            <person name="Millas R."/>
            <person name="McGilp L."/>
            <person name="Shao M."/>
            <person name="Duquette J."/>
            <person name="Hirsch C.N."/>
            <person name="Kimball J."/>
        </authorList>
    </citation>
    <scope>NUCLEOTIDE SEQUENCE</scope>
    <source>
        <tissue evidence="1">Fresh leaf tissue</tissue>
    </source>
</reference>
<comment type="caution">
    <text evidence="1">The sequence shown here is derived from an EMBL/GenBank/DDBJ whole genome shotgun (WGS) entry which is preliminary data.</text>
</comment>
<reference evidence="1" key="2">
    <citation type="submission" date="2021-02" db="EMBL/GenBank/DDBJ databases">
        <authorList>
            <person name="Kimball J.A."/>
            <person name="Haas M.W."/>
            <person name="Macchietto M."/>
            <person name="Kono T."/>
            <person name="Duquette J."/>
            <person name="Shao M."/>
        </authorList>
    </citation>
    <scope>NUCLEOTIDE SEQUENCE</scope>
    <source>
        <tissue evidence="1">Fresh leaf tissue</tissue>
    </source>
</reference>
<organism evidence="1 2">
    <name type="scientific">Zizania palustris</name>
    <name type="common">Northern wild rice</name>
    <dbReference type="NCBI Taxonomy" id="103762"/>
    <lineage>
        <taxon>Eukaryota</taxon>
        <taxon>Viridiplantae</taxon>
        <taxon>Streptophyta</taxon>
        <taxon>Embryophyta</taxon>
        <taxon>Tracheophyta</taxon>
        <taxon>Spermatophyta</taxon>
        <taxon>Magnoliopsida</taxon>
        <taxon>Liliopsida</taxon>
        <taxon>Poales</taxon>
        <taxon>Poaceae</taxon>
        <taxon>BOP clade</taxon>
        <taxon>Oryzoideae</taxon>
        <taxon>Oryzeae</taxon>
        <taxon>Zizaniinae</taxon>
        <taxon>Zizania</taxon>
    </lineage>
</organism>
<protein>
    <submittedName>
        <fullName evidence="1">Uncharacterized protein</fullName>
    </submittedName>
</protein>
<name>A0A8J5RRX2_ZIZPA</name>
<accession>A0A8J5RRX2</accession>
<gene>
    <name evidence="1" type="ORF">GUJ93_ZPchr0001g33083</name>
</gene>
<dbReference type="AlphaFoldDB" id="A0A8J5RRX2"/>
<evidence type="ECO:0000313" key="2">
    <source>
        <dbReference type="Proteomes" id="UP000729402"/>
    </source>
</evidence>